<dbReference type="RefSeq" id="WP_051641402.1">
    <property type="nucleotide sequence ID" value="NZ_HG964446.1"/>
</dbReference>
<dbReference type="Pfam" id="PF00391">
    <property type="entry name" value="PEP-utilizers"/>
    <property type="match status" value="1"/>
</dbReference>
<keyword evidence="3" id="KW-0418">Kinase</keyword>
<dbReference type="STRING" id="47839.BN973_04547"/>
<dbReference type="Proteomes" id="UP000193710">
    <property type="component" value="Unassembled WGS sequence"/>
</dbReference>
<keyword evidence="5" id="KW-1185">Reference proteome</keyword>
<dbReference type="InterPro" id="IPR036637">
    <property type="entry name" value="Phosphohistidine_dom_sf"/>
</dbReference>
<proteinExistence type="predicted"/>
<dbReference type="eggNOG" id="COG1080">
    <property type="taxonomic scope" value="Bacteria"/>
</dbReference>
<dbReference type="EMBL" id="LQPY01000037">
    <property type="protein sequence ID" value="ORX00221.1"/>
    <property type="molecule type" value="Genomic_DNA"/>
</dbReference>
<evidence type="ECO:0000313" key="4">
    <source>
        <dbReference type="EMBL" id="ORX00221.1"/>
    </source>
</evidence>
<dbReference type="InterPro" id="IPR008279">
    <property type="entry name" value="PEP-util_enz_mobile_dom"/>
</dbReference>
<dbReference type="PANTHER" id="PTHR43615:SF1">
    <property type="entry name" value="PPDK_N DOMAIN-CONTAINING PROTEIN"/>
    <property type="match status" value="1"/>
</dbReference>
<evidence type="ECO:0000313" key="5">
    <source>
        <dbReference type="Proteomes" id="UP000193710"/>
    </source>
</evidence>
<dbReference type="SUPFAM" id="SSF52009">
    <property type="entry name" value="Phosphohistidine domain"/>
    <property type="match status" value="1"/>
</dbReference>
<feature type="region of interest" description="Disordered" evidence="1">
    <location>
        <begin position="279"/>
        <end position="299"/>
    </location>
</feature>
<dbReference type="PANTHER" id="PTHR43615">
    <property type="entry name" value="PHOSPHOENOLPYRUVATE SYNTHASE-RELATED"/>
    <property type="match status" value="1"/>
</dbReference>
<dbReference type="Proteomes" id="UP000028880">
    <property type="component" value="Unassembled WGS sequence"/>
</dbReference>
<evidence type="ECO:0000256" key="1">
    <source>
        <dbReference type="SAM" id="MobiDB-lite"/>
    </source>
</evidence>
<dbReference type="InterPro" id="IPR051549">
    <property type="entry name" value="PEP_Utilizing_Enz"/>
</dbReference>
<dbReference type="OrthoDB" id="9765468at2"/>
<dbReference type="EMBL" id="HG964446">
    <property type="protein sequence ID" value="CDO90154.1"/>
    <property type="molecule type" value="Genomic_DNA"/>
</dbReference>
<organism evidence="3">
    <name type="scientific">Mycobacterium triplex</name>
    <dbReference type="NCBI Taxonomy" id="47839"/>
    <lineage>
        <taxon>Bacteria</taxon>
        <taxon>Bacillati</taxon>
        <taxon>Actinomycetota</taxon>
        <taxon>Actinomycetes</taxon>
        <taxon>Mycobacteriales</taxon>
        <taxon>Mycobacteriaceae</taxon>
        <taxon>Mycobacterium</taxon>
        <taxon>Mycobacterium simiae complex</taxon>
    </lineage>
</organism>
<keyword evidence="3" id="KW-0808">Transferase</keyword>
<dbReference type="AlphaFoldDB" id="A0A024K2X2"/>
<dbReference type="HOGENOM" id="CLU_037941_0_0_11"/>
<feature type="domain" description="PEP-utilising enzyme mobile" evidence="2">
    <location>
        <begin position="456"/>
        <end position="526"/>
    </location>
</feature>
<protein>
    <submittedName>
        <fullName evidence="3">Pyruvate, water dikinase</fullName>
    </submittedName>
</protein>
<evidence type="ECO:0000313" key="3">
    <source>
        <dbReference type="EMBL" id="CDO90154.1"/>
    </source>
</evidence>
<keyword evidence="3" id="KW-0670">Pyruvate</keyword>
<reference evidence="3" key="1">
    <citation type="journal article" date="2014" name="Genome Announc.">
        <title>Draft Genome Sequence of Mycobacterium triplex DSM 44626.</title>
        <authorList>
            <person name="Sassi M."/>
            <person name="Croce O."/>
            <person name="Robert C."/>
            <person name="Raoult D."/>
            <person name="Drancourt M."/>
        </authorList>
    </citation>
    <scope>NUCLEOTIDE SEQUENCE [LARGE SCALE GENOMIC DNA]</scope>
    <source>
        <strain evidence="3">DSM 44626</strain>
    </source>
</reference>
<accession>A0A024K2X2</accession>
<evidence type="ECO:0000259" key="2">
    <source>
        <dbReference type="Pfam" id="PF00391"/>
    </source>
</evidence>
<dbReference type="GO" id="GO:0016301">
    <property type="term" value="F:kinase activity"/>
    <property type="evidence" value="ECO:0007669"/>
    <property type="project" value="UniProtKB-KW"/>
</dbReference>
<sequence>MTIHHDIDESLLHELSPPGVRWTTVNMAEVLPGVLTPLGWTFWREPCESGLRGAFADAGLLPASKVTPPADLAGRLTGLFHGRLAGNLTMVCKLCDSMPGSSGAAFEEQVFGFADPNVERRRSFRRYPIVLAKMPIGLVLLPNRLGALRSEIDHWWRSATGTVRVGSPEARLAEAGRWLRKAMRRHMLASLFAQACYDQVAGLARVAGEPGLELALMTGYGSMEETRISSDLWAVSRDRMTMAEFLNRHGFHGQSEGQLASRSWREDCRGVEDICTRYRDLPDDQNPARREEEQTRSRRAAEDKLIAALPLARRRLARLTLAIAARYLPLREVGKASFLQAIDGARAAAREIGDRLVDDGVIADRDEVFFATLAEITGRPPADLRDRIASRRSRNAEYARFELPERWTGTPVPQRVASRPDEKRHDAAVLGVAVSPGVVEGCARVVHDPFGEIDFDAGDILVCETTDPSWVVLFQLASAVVIDVGGAMSHGAIVARELGIPAVINTRNGTRIIKDRARIRVDGAAGRVDILTSDTRSSDAT</sequence>
<name>A0A024K2X2_9MYCO</name>
<dbReference type="Gene3D" id="3.50.30.10">
    <property type="entry name" value="Phosphohistidine domain"/>
    <property type="match status" value="1"/>
</dbReference>
<gene>
    <name evidence="4" type="ORF">AWC29_27065</name>
    <name evidence="3" type="ORF">BN973_04547</name>
</gene>
<reference evidence="3" key="2">
    <citation type="submission" date="2014-04" db="EMBL/GenBank/DDBJ databases">
        <authorList>
            <person name="Urmite Genomes U."/>
        </authorList>
    </citation>
    <scope>NUCLEOTIDE SEQUENCE</scope>
    <source>
        <strain evidence="3">DSM 44626</strain>
    </source>
</reference>
<reference evidence="4 5" key="3">
    <citation type="submission" date="2016-01" db="EMBL/GenBank/DDBJ databases">
        <title>The new phylogeny of the genus Mycobacterium.</title>
        <authorList>
            <person name="Tarcisio F."/>
            <person name="Conor M."/>
            <person name="Antonella G."/>
            <person name="Elisabetta G."/>
            <person name="Giulia F.S."/>
            <person name="Sara T."/>
            <person name="Anna F."/>
            <person name="Clotilde B."/>
            <person name="Roberto B."/>
            <person name="Veronica D.S."/>
            <person name="Fabio R."/>
            <person name="Monica P."/>
            <person name="Olivier J."/>
            <person name="Enrico T."/>
            <person name="Nicola S."/>
        </authorList>
    </citation>
    <scope>NUCLEOTIDE SEQUENCE [LARGE SCALE GENOMIC DNA]</scope>
    <source>
        <strain evidence="4 5">DSM 44626</strain>
    </source>
</reference>